<evidence type="ECO:0000256" key="1">
    <source>
        <dbReference type="ARBA" id="ARBA00000815"/>
    </source>
</evidence>
<sequence>MLRILILLSALWASCAPAVAAQRHVLIVNDDGLTSNVLALYRALKARGDDVIVSVPCHNQSGQGTALRLEPPAPLDRDCRAGAAKAGAPAAGPMTRTGLPPADFHYIDGTPTMALLYGVDMLAAARWHGGPDLVLSGPNEGRNAGPSILASGTVSAVRFALVRGIPAIALSAGAQTGDDRDLANPASARIADRAVGLIAALDRLAGEARLIPAGLALNVNFPDAPDAARWRAARIGTYDAYAVTMVPDAAGARLSLGANPHPPTAAQAGDEAALVRDAITISPIRDDNATPTPGSAAAWLKRLLRSEKLLDPVDH</sequence>
<organism evidence="8 9">
    <name type="scientific">Novosphingobium colocasiae</name>
    <dbReference type="NCBI Taxonomy" id="1256513"/>
    <lineage>
        <taxon>Bacteria</taxon>
        <taxon>Pseudomonadati</taxon>
        <taxon>Pseudomonadota</taxon>
        <taxon>Alphaproteobacteria</taxon>
        <taxon>Sphingomonadales</taxon>
        <taxon>Sphingomonadaceae</taxon>
        <taxon>Novosphingobium</taxon>
    </lineage>
</organism>
<evidence type="ECO:0000256" key="6">
    <source>
        <dbReference type="SAM" id="SignalP"/>
    </source>
</evidence>
<dbReference type="SUPFAM" id="SSF64167">
    <property type="entry name" value="SurE-like"/>
    <property type="match status" value="1"/>
</dbReference>
<dbReference type="InterPro" id="IPR002828">
    <property type="entry name" value="SurE-like_Pase/nucleotidase"/>
</dbReference>
<dbReference type="InterPro" id="IPR036523">
    <property type="entry name" value="SurE-like_sf"/>
</dbReference>
<keyword evidence="4" id="KW-0479">Metal-binding</keyword>
<keyword evidence="5" id="KW-0378">Hydrolase</keyword>
<evidence type="ECO:0000313" key="8">
    <source>
        <dbReference type="EMBL" id="GGY99106.1"/>
    </source>
</evidence>
<comment type="caution">
    <text evidence="8">The sequence shown here is derived from an EMBL/GenBank/DDBJ whole genome shotgun (WGS) entry which is preliminary data.</text>
</comment>
<evidence type="ECO:0000256" key="3">
    <source>
        <dbReference type="ARBA" id="ARBA00012643"/>
    </source>
</evidence>
<reference evidence="8" key="1">
    <citation type="journal article" date="2014" name="Int. J. Syst. Evol. Microbiol.">
        <title>Complete genome sequence of Corynebacterium casei LMG S-19264T (=DSM 44701T), isolated from a smear-ripened cheese.</title>
        <authorList>
            <consortium name="US DOE Joint Genome Institute (JGI-PGF)"/>
            <person name="Walter F."/>
            <person name="Albersmeier A."/>
            <person name="Kalinowski J."/>
            <person name="Ruckert C."/>
        </authorList>
    </citation>
    <scope>NUCLEOTIDE SEQUENCE</scope>
    <source>
        <strain evidence="8">KCTC 32255</strain>
    </source>
</reference>
<reference evidence="8" key="2">
    <citation type="submission" date="2020-09" db="EMBL/GenBank/DDBJ databases">
        <authorList>
            <person name="Sun Q."/>
            <person name="Kim S."/>
        </authorList>
    </citation>
    <scope>NUCLEOTIDE SEQUENCE</scope>
    <source>
        <strain evidence="8">KCTC 32255</strain>
    </source>
</reference>
<dbReference type="PROSITE" id="PS51257">
    <property type="entry name" value="PROKAR_LIPOPROTEIN"/>
    <property type="match status" value="1"/>
</dbReference>
<dbReference type="GO" id="GO:0046872">
    <property type="term" value="F:metal ion binding"/>
    <property type="evidence" value="ECO:0007669"/>
    <property type="project" value="UniProtKB-KW"/>
</dbReference>
<dbReference type="Proteomes" id="UP000648075">
    <property type="component" value="Unassembled WGS sequence"/>
</dbReference>
<dbReference type="EMBL" id="BMZA01000003">
    <property type="protein sequence ID" value="GGY99106.1"/>
    <property type="molecule type" value="Genomic_DNA"/>
</dbReference>
<protein>
    <recommendedName>
        <fullName evidence="3">5'-nucleotidase</fullName>
        <ecNumber evidence="3">3.1.3.5</ecNumber>
    </recommendedName>
</protein>
<evidence type="ECO:0000256" key="4">
    <source>
        <dbReference type="ARBA" id="ARBA00022723"/>
    </source>
</evidence>
<dbReference type="InterPro" id="IPR030048">
    <property type="entry name" value="SurE"/>
</dbReference>
<dbReference type="Gene3D" id="3.40.1210.10">
    <property type="entry name" value="Survival protein SurE-like phosphatase/nucleotidase"/>
    <property type="match status" value="1"/>
</dbReference>
<proteinExistence type="inferred from homology"/>
<feature type="signal peptide" evidence="6">
    <location>
        <begin position="1"/>
        <end position="20"/>
    </location>
</feature>
<feature type="domain" description="Survival protein SurE-like phosphatase/nucleotidase" evidence="7">
    <location>
        <begin position="25"/>
        <end position="236"/>
    </location>
</feature>
<dbReference type="AlphaFoldDB" id="A0A918PCF5"/>
<keyword evidence="9" id="KW-1185">Reference proteome</keyword>
<accession>A0A918PCF5</accession>
<dbReference type="RefSeq" id="WP_229813836.1">
    <property type="nucleotide sequence ID" value="NZ_BMZA01000003.1"/>
</dbReference>
<gene>
    <name evidence="8" type="primary">pho2</name>
    <name evidence="8" type="ORF">GCM10011614_12520</name>
</gene>
<dbReference type="PANTHER" id="PTHR30457:SF0">
    <property type="entry name" value="PHOSPHATASE, PUTATIVE (AFU_ORTHOLOGUE AFUA_4G01070)-RELATED"/>
    <property type="match status" value="1"/>
</dbReference>
<comment type="catalytic activity">
    <reaction evidence="1">
        <text>a ribonucleoside 5'-phosphate + H2O = a ribonucleoside + phosphate</text>
        <dbReference type="Rhea" id="RHEA:12484"/>
        <dbReference type="ChEBI" id="CHEBI:15377"/>
        <dbReference type="ChEBI" id="CHEBI:18254"/>
        <dbReference type="ChEBI" id="CHEBI:43474"/>
        <dbReference type="ChEBI" id="CHEBI:58043"/>
        <dbReference type="EC" id="3.1.3.5"/>
    </reaction>
</comment>
<evidence type="ECO:0000256" key="5">
    <source>
        <dbReference type="ARBA" id="ARBA00022801"/>
    </source>
</evidence>
<evidence type="ECO:0000313" key="9">
    <source>
        <dbReference type="Proteomes" id="UP000648075"/>
    </source>
</evidence>
<dbReference type="PANTHER" id="PTHR30457">
    <property type="entry name" value="5'-NUCLEOTIDASE SURE"/>
    <property type="match status" value="1"/>
</dbReference>
<evidence type="ECO:0000256" key="2">
    <source>
        <dbReference type="ARBA" id="ARBA00011062"/>
    </source>
</evidence>
<comment type="similarity">
    <text evidence="2">Belongs to the SurE nucleotidase family.</text>
</comment>
<name>A0A918PCF5_9SPHN</name>
<keyword evidence="6" id="KW-0732">Signal</keyword>
<feature type="chain" id="PRO_5037527355" description="5'-nucleotidase" evidence="6">
    <location>
        <begin position="21"/>
        <end position="315"/>
    </location>
</feature>
<dbReference type="GO" id="GO:0008253">
    <property type="term" value="F:5'-nucleotidase activity"/>
    <property type="evidence" value="ECO:0007669"/>
    <property type="project" value="UniProtKB-EC"/>
</dbReference>
<evidence type="ECO:0000259" key="7">
    <source>
        <dbReference type="Pfam" id="PF01975"/>
    </source>
</evidence>
<dbReference type="EC" id="3.1.3.5" evidence="3"/>
<dbReference type="Pfam" id="PF01975">
    <property type="entry name" value="SurE"/>
    <property type="match status" value="1"/>
</dbReference>